<sequence>MLDPPRSAYGERLRRARSLDRLQLPDRPRVAERARSADAPPPSASRMIDLTYSPYIWPPANREQPSYDYRTATGLSFQPPRDAMTQALSLMRDIGAHAPEAHALLQEGKQLWLRRDLADRSALVDYYKKLWSAEYGLAGKDSDPDEYENDPRDQSLARQFIHDYVRFKSSYPTAGRSSAPHWLKLNDNIYGRKFESDVARQLVQRPLPDMLIAARMMGQAFVRELDAKLYADPFLKKRNLFLAILQYRLSEDRRPWFGRTQYITALMKAPSIDLLKKALMDVNNGFDMIGVPYLIVKAGNSLQTIDLAPEYLEMSTLTYARNILGLRSTLGERDAMKRPTSSYGIGLPPHPRYESAGPLAEAPVNWTIVKPFLSQLRPFAKRALAAGYPVVCGLSGSTYILTFLMHYLRHQEPDFNGGAGMLAVLAFLSFDGGHAFNEAMPVYHASTRLPKGPLKHDESTWSAWRAVAGNYSFHYKQLSALPSSEASQKAIDAVLERALDSTLDYFKQHDVMQRANREAAAIARAGGKQLPPAHTLAFESDDDF</sequence>
<keyword evidence="3" id="KW-1185">Reference proteome</keyword>
<evidence type="ECO:0000313" key="2">
    <source>
        <dbReference type="EMBL" id="SME93318.1"/>
    </source>
</evidence>
<dbReference type="OrthoDB" id="8771559at2"/>
<evidence type="ECO:0000256" key="1">
    <source>
        <dbReference type="SAM" id="MobiDB-lite"/>
    </source>
</evidence>
<dbReference type="AlphaFoldDB" id="A0A1X7CB64"/>
<gene>
    <name evidence="2" type="ORF">SAMN06295900_101105</name>
</gene>
<name>A0A1X7CB64_TRICW</name>
<organism evidence="2 3">
    <name type="scientific">Trinickia caryophylli</name>
    <name type="common">Paraburkholderia caryophylli</name>
    <dbReference type="NCBI Taxonomy" id="28094"/>
    <lineage>
        <taxon>Bacteria</taxon>
        <taxon>Pseudomonadati</taxon>
        <taxon>Pseudomonadota</taxon>
        <taxon>Betaproteobacteria</taxon>
        <taxon>Burkholderiales</taxon>
        <taxon>Burkholderiaceae</taxon>
        <taxon>Trinickia</taxon>
    </lineage>
</organism>
<accession>A0A1X7CB64</accession>
<feature type="region of interest" description="Disordered" evidence="1">
    <location>
        <begin position="1"/>
        <end position="46"/>
    </location>
</feature>
<dbReference type="GeneID" id="95549415"/>
<feature type="compositionally biased region" description="Basic and acidic residues" evidence="1">
    <location>
        <begin position="9"/>
        <end position="36"/>
    </location>
</feature>
<dbReference type="RefSeq" id="WP_085223264.1">
    <property type="nucleotide sequence ID" value="NZ_BSQD01000001.1"/>
</dbReference>
<dbReference type="Proteomes" id="UP000192911">
    <property type="component" value="Unassembled WGS sequence"/>
</dbReference>
<reference evidence="3" key="1">
    <citation type="submission" date="2017-04" db="EMBL/GenBank/DDBJ databases">
        <authorList>
            <person name="Varghese N."/>
            <person name="Submissions S."/>
        </authorList>
    </citation>
    <scope>NUCLEOTIDE SEQUENCE [LARGE SCALE GENOMIC DNA]</scope>
    <source>
        <strain evidence="3">Ballard 720</strain>
    </source>
</reference>
<dbReference type="EMBL" id="FXAH01000001">
    <property type="protein sequence ID" value="SME93318.1"/>
    <property type="molecule type" value="Genomic_DNA"/>
</dbReference>
<evidence type="ECO:0000313" key="3">
    <source>
        <dbReference type="Proteomes" id="UP000192911"/>
    </source>
</evidence>
<proteinExistence type="predicted"/>
<protein>
    <submittedName>
        <fullName evidence="2">Uncharacterized protein</fullName>
    </submittedName>
</protein>